<dbReference type="Proteomes" id="UP000216311">
    <property type="component" value="Unassembled WGS sequence"/>
</dbReference>
<dbReference type="RefSeq" id="WP_094362317.1">
    <property type="nucleotide sequence ID" value="NZ_NMVQ01000001.1"/>
</dbReference>
<dbReference type="PANTHER" id="PTHR37981:SF1">
    <property type="entry name" value="SGNH HYDROLASE-TYPE ESTERASE DOMAIN-CONTAINING PROTEIN"/>
    <property type="match status" value="1"/>
</dbReference>
<dbReference type="CDD" id="cd01823">
    <property type="entry name" value="SEST_like"/>
    <property type="match status" value="1"/>
</dbReference>
<dbReference type="SUPFAM" id="SSF52266">
    <property type="entry name" value="SGNH hydrolase"/>
    <property type="match status" value="1"/>
</dbReference>
<dbReference type="InterPro" id="IPR037460">
    <property type="entry name" value="SEST-like"/>
</dbReference>
<dbReference type="EMBL" id="NMVQ01000001">
    <property type="protein sequence ID" value="OYO25110.1"/>
    <property type="molecule type" value="Genomic_DNA"/>
</dbReference>
<feature type="active site" evidence="1">
    <location>
        <position position="248"/>
    </location>
</feature>
<keyword evidence="2" id="KW-1015">Disulfide bond</keyword>
<dbReference type="Pfam" id="PF13472">
    <property type="entry name" value="Lipase_GDSL_2"/>
    <property type="match status" value="1"/>
</dbReference>
<feature type="domain" description="SGNH hydrolase-type esterase" evidence="5">
    <location>
        <begin position="38"/>
        <end position="255"/>
    </location>
</feature>
<dbReference type="GO" id="GO:0019433">
    <property type="term" value="P:triglyceride catabolic process"/>
    <property type="evidence" value="ECO:0007669"/>
    <property type="project" value="TreeGrafter"/>
</dbReference>
<protein>
    <recommendedName>
        <fullName evidence="5">SGNH hydrolase-type esterase domain-containing protein</fullName>
    </recommendedName>
</protein>
<feature type="chain" id="PRO_5012061238" description="SGNH hydrolase-type esterase domain-containing protein" evidence="4">
    <location>
        <begin position="31"/>
        <end position="365"/>
    </location>
</feature>
<evidence type="ECO:0000256" key="4">
    <source>
        <dbReference type="SAM" id="SignalP"/>
    </source>
</evidence>
<feature type="active site" description="Nucleophile" evidence="1">
    <location>
        <position position="42"/>
    </location>
</feature>
<dbReference type="InterPro" id="IPR036514">
    <property type="entry name" value="SGNH_hydro_sf"/>
</dbReference>
<feature type="disulfide bond" evidence="2">
    <location>
        <begin position="181"/>
        <end position="230"/>
    </location>
</feature>
<dbReference type="OrthoDB" id="5503950at2"/>
<evidence type="ECO:0000259" key="5">
    <source>
        <dbReference type="Pfam" id="PF13472"/>
    </source>
</evidence>
<evidence type="ECO:0000313" key="6">
    <source>
        <dbReference type="EMBL" id="OYO25110.1"/>
    </source>
</evidence>
<gene>
    <name evidence="6" type="ORF">CGZ93_01220</name>
</gene>
<organism evidence="6 7">
    <name type="scientific">Enemella dayhoffiae</name>
    <dbReference type="NCBI Taxonomy" id="2016507"/>
    <lineage>
        <taxon>Bacteria</taxon>
        <taxon>Bacillati</taxon>
        <taxon>Actinomycetota</taxon>
        <taxon>Actinomycetes</taxon>
        <taxon>Propionibacteriales</taxon>
        <taxon>Propionibacteriaceae</taxon>
        <taxon>Enemella</taxon>
    </lineage>
</organism>
<feature type="disulfide bond" evidence="2">
    <location>
        <begin position="59"/>
        <end position="83"/>
    </location>
</feature>
<dbReference type="InterPro" id="IPR013830">
    <property type="entry name" value="SGNH_hydro"/>
</dbReference>
<evidence type="ECO:0000313" key="7">
    <source>
        <dbReference type="Proteomes" id="UP000216311"/>
    </source>
</evidence>
<accession>A0A255HB53</accession>
<sequence>MSATKHLRRAAAAGAIVTLGTLAGFTPALADTTNDYVALGDSYSAGDGGGDYIIDGTICFRSPNSFAGQLAAKKGLELDLQACSGAVTADMPKQYPALSTGTDFVTLTIGGNDVGFAPVVIECMKPSWWGNCDKAVDEAEAKGDNVLPAKLASVYAEVKSRAPRAKIVVAGYPRLFNGQDCSWVTFFTAHEMERMNNAADRLNAQIKKAATSAGLTFVEVTQPFMGHAICDSQPYLHNVTALAMESFHPNTAGYTAYANAISPALGSPSASLATRAYADNRKTATVRDSSTGKSVRARLGGANANNPLIGRVQAPDLNSAEARAAARRGGVSDQELQTLASGQDKALKGQQVTRGEADALRRAKG</sequence>
<feature type="region of interest" description="Disordered" evidence="3">
    <location>
        <begin position="326"/>
        <end position="365"/>
    </location>
</feature>
<evidence type="ECO:0000256" key="1">
    <source>
        <dbReference type="PIRSR" id="PIRSR637460-1"/>
    </source>
</evidence>
<keyword evidence="4" id="KW-0732">Signal</keyword>
<feature type="signal peptide" evidence="4">
    <location>
        <begin position="1"/>
        <end position="30"/>
    </location>
</feature>
<dbReference type="GO" id="GO:0004806">
    <property type="term" value="F:triacylglycerol lipase activity"/>
    <property type="evidence" value="ECO:0007669"/>
    <property type="project" value="TreeGrafter"/>
</dbReference>
<dbReference type="Gene3D" id="3.40.50.1110">
    <property type="entry name" value="SGNH hydrolase"/>
    <property type="match status" value="1"/>
</dbReference>
<evidence type="ECO:0000256" key="3">
    <source>
        <dbReference type="SAM" id="MobiDB-lite"/>
    </source>
</evidence>
<feature type="compositionally biased region" description="Basic and acidic residues" evidence="3">
    <location>
        <begin position="355"/>
        <end position="365"/>
    </location>
</feature>
<keyword evidence="7" id="KW-1185">Reference proteome</keyword>
<evidence type="ECO:0000256" key="2">
    <source>
        <dbReference type="PIRSR" id="PIRSR637460-2"/>
    </source>
</evidence>
<comment type="caution">
    <text evidence="6">The sequence shown here is derived from an EMBL/GenBank/DDBJ whole genome shotgun (WGS) entry which is preliminary data.</text>
</comment>
<reference evidence="6 7" key="1">
    <citation type="submission" date="2017-07" db="EMBL/GenBank/DDBJ databases">
        <title>Draft whole genome sequences of clinical Proprionibacteriaceae strains.</title>
        <authorList>
            <person name="Bernier A.-M."/>
            <person name="Bernard K."/>
            <person name="Domingo M.-C."/>
        </authorList>
    </citation>
    <scope>NUCLEOTIDE SEQUENCE [LARGE SCALE GENOMIC DNA]</scope>
    <source>
        <strain evidence="6 7">NML 130396</strain>
    </source>
</reference>
<dbReference type="AlphaFoldDB" id="A0A255HB53"/>
<name>A0A255HB53_9ACTN</name>
<proteinExistence type="predicted"/>
<feature type="disulfide bond" evidence="2">
    <location>
        <begin position="123"/>
        <end position="132"/>
    </location>
</feature>
<feature type="region of interest" description="Disordered" evidence="3">
    <location>
        <begin position="282"/>
        <end position="307"/>
    </location>
</feature>
<dbReference type="PANTHER" id="PTHR37981">
    <property type="entry name" value="LIPASE 2"/>
    <property type="match status" value="1"/>
</dbReference>